<comment type="caution">
    <text evidence="7">The sequence shown here is derived from an EMBL/GenBank/DDBJ whole genome shotgun (WGS) entry which is preliminary data.</text>
</comment>
<dbReference type="Gene3D" id="3.30.870.10">
    <property type="entry name" value="Endonuclease Chain A"/>
    <property type="match status" value="1"/>
</dbReference>
<dbReference type="Proteomes" id="UP000518266">
    <property type="component" value="Unassembled WGS sequence"/>
</dbReference>
<evidence type="ECO:0000259" key="6">
    <source>
        <dbReference type="PROSITE" id="PS50035"/>
    </source>
</evidence>
<dbReference type="InterPro" id="IPR001736">
    <property type="entry name" value="PLipase_D/transphosphatidylase"/>
</dbReference>
<evidence type="ECO:0000256" key="3">
    <source>
        <dbReference type="ARBA" id="ARBA00022801"/>
    </source>
</evidence>
<sequence>MCRGEHSILSRLSEVMDQWTEYISFCGLRTHSHLCESLVTELIYVHSKFLIADDRCYIIGSANINDRSMLGSRDSEMAVFVEDEERVPSTMGGQILVGASSDHSVNIDDPISDEFFFQGWNEPAKLNAEIYEKRLCDSDPEQAREELKAVRGLLVHFPQKFLCEEDLLPPMNTKEGMAPVGLWT</sequence>
<keyword evidence="2" id="KW-0677">Repeat</keyword>
<dbReference type="AlphaFoldDB" id="A0A7J5XU92"/>
<dbReference type="InterPro" id="IPR025202">
    <property type="entry name" value="PLD-like_dom"/>
</dbReference>
<evidence type="ECO:0000313" key="7">
    <source>
        <dbReference type="EMBL" id="KAF3840706.1"/>
    </source>
</evidence>
<dbReference type="EC" id="3.1.4.4" evidence="1"/>
<dbReference type="EMBL" id="JAAKFY010000020">
    <property type="protein sequence ID" value="KAF3840706.1"/>
    <property type="molecule type" value="Genomic_DNA"/>
</dbReference>
<keyword evidence="4" id="KW-0442">Lipid degradation</keyword>
<name>A0A7J5XU92_DISMA</name>
<dbReference type="SMART" id="SM00155">
    <property type="entry name" value="PLDc"/>
    <property type="match status" value="1"/>
</dbReference>
<reference evidence="7 8" key="1">
    <citation type="submission" date="2020-03" db="EMBL/GenBank/DDBJ databases">
        <title>Dissostichus mawsoni Genome sequencing and assembly.</title>
        <authorList>
            <person name="Park H."/>
        </authorList>
    </citation>
    <scope>NUCLEOTIDE SEQUENCE [LARGE SCALE GENOMIC DNA]</scope>
    <source>
        <strain evidence="7">DM0001</strain>
        <tissue evidence="7">Muscle</tissue>
    </source>
</reference>
<evidence type="ECO:0000256" key="1">
    <source>
        <dbReference type="ARBA" id="ARBA00012027"/>
    </source>
</evidence>
<keyword evidence="3" id="KW-0378">Hydrolase</keyword>
<dbReference type="PANTHER" id="PTHR18896:SF121">
    <property type="entry name" value="PHOSPHOLIPASE D2"/>
    <property type="match status" value="1"/>
</dbReference>
<evidence type="ECO:0000256" key="4">
    <source>
        <dbReference type="ARBA" id="ARBA00022963"/>
    </source>
</evidence>
<dbReference type="OrthoDB" id="14911at2759"/>
<accession>A0A7J5XU92</accession>
<dbReference type="GO" id="GO:0009395">
    <property type="term" value="P:phospholipid catabolic process"/>
    <property type="evidence" value="ECO:0007669"/>
    <property type="project" value="TreeGrafter"/>
</dbReference>
<keyword evidence="5" id="KW-0443">Lipid metabolism</keyword>
<dbReference type="InterPro" id="IPR015679">
    <property type="entry name" value="PLipase_D_fam"/>
</dbReference>
<dbReference type="GO" id="GO:0060627">
    <property type="term" value="P:regulation of vesicle-mediated transport"/>
    <property type="evidence" value="ECO:0007669"/>
    <property type="project" value="TreeGrafter"/>
</dbReference>
<dbReference type="PANTHER" id="PTHR18896">
    <property type="entry name" value="PHOSPHOLIPASE D"/>
    <property type="match status" value="1"/>
</dbReference>
<gene>
    <name evidence="7" type="ORF">F7725_006568</name>
</gene>
<dbReference type="PROSITE" id="PS50035">
    <property type="entry name" value="PLD"/>
    <property type="match status" value="1"/>
</dbReference>
<dbReference type="GO" id="GO:0004630">
    <property type="term" value="F:phospholipase D activity"/>
    <property type="evidence" value="ECO:0007669"/>
    <property type="project" value="UniProtKB-EC"/>
</dbReference>
<keyword evidence="8" id="KW-1185">Reference proteome</keyword>
<protein>
    <recommendedName>
        <fullName evidence="1">phospholipase D</fullName>
        <ecNumber evidence="1">3.1.4.4</ecNumber>
    </recommendedName>
</protein>
<evidence type="ECO:0000256" key="2">
    <source>
        <dbReference type="ARBA" id="ARBA00022737"/>
    </source>
</evidence>
<dbReference type="Pfam" id="PF13091">
    <property type="entry name" value="PLDc_2"/>
    <property type="match status" value="1"/>
</dbReference>
<evidence type="ECO:0000256" key="5">
    <source>
        <dbReference type="ARBA" id="ARBA00023098"/>
    </source>
</evidence>
<evidence type="ECO:0000313" key="8">
    <source>
        <dbReference type="Proteomes" id="UP000518266"/>
    </source>
</evidence>
<proteinExistence type="predicted"/>
<feature type="domain" description="PLD phosphodiesterase" evidence="6">
    <location>
        <begin position="41"/>
        <end position="68"/>
    </location>
</feature>
<dbReference type="SUPFAM" id="SSF56024">
    <property type="entry name" value="Phospholipase D/nuclease"/>
    <property type="match status" value="1"/>
</dbReference>
<organism evidence="7 8">
    <name type="scientific">Dissostichus mawsoni</name>
    <name type="common">Antarctic cod</name>
    <dbReference type="NCBI Taxonomy" id="36200"/>
    <lineage>
        <taxon>Eukaryota</taxon>
        <taxon>Metazoa</taxon>
        <taxon>Chordata</taxon>
        <taxon>Craniata</taxon>
        <taxon>Vertebrata</taxon>
        <taxon>Euteleostomi</taxon>
        <taxon>Actinopterygii</taxon>
        <taxon>Neopterygii</taxon>
        <taxon>Teleostei</taxon>
        <taxon>Neoteleostei</taxon>
        <taxon>Acanthomorphata</taxon>
        <taxon>Eupercaria</taxon>
        <taxon>Perciformes</taxon>
        <taxon>Notothenioidei</taxon>
        <taxon>Nototheniidae</taxon>
        <taxon>Dissostichus</taxon>
    </lineage>
</organism>